<feature type="region of interest" description="Disordered" evidence="9">
    <location>
        <begin position="552"/>
        <end position="573"/>
    </location>
</feature>
<dbReference type="PROSITE" id="PS00786">
    <property type="entry name" value="5_NUCLEOTIDASE_2"/>
    <property type="match status" value="1"/>
</dbReference>
<keyword evidence="7 8" id="KW-0378">Hydrolase</keyword>
<dbReference type="Gene3D" id="3.90.780.10">
    <property type="entry name" value="5'-Nucleotidase, C-terminal domain"/>
    <property type="match status" value="1"/>
</dbReference>
<dbReference type="CDD" id="cd00118">
    <property type="entry name" value="LysM"/>
    <property type="match status" value="1"/>
</dbReference>
<dbReference type="Gene3D" id="3.10.350.10">
    <property type="entry name" value="LysM domain"/>
    <property type="match status" value="1"/>
</dbReference>
<dbReference type="FunFam" id="3.90.780.10:FF:000004">
    <property type="entry name" value="UDP-sugar hydrolase, putative"/>
    <property type="match status" value="1"/>
</dbReference>
<comment type="subcellular location">
    <subcellularLocation>
        <location evidence="1">Secreted</location>
    </subcellularLocation>
</comment>
<proteinExistence type="inferred from homology"/>
<evidence type="ECO:0000259" key="10">
    <source>
        <dbReference type="PROSITE" id="PS51782"/>
    </source>
</evidence>
<dbReference type="SUPFAM" id="SSF56300">
    <property type="entry name" value="Metallo-dependent phosphatases"/>
    <property type="match status" value="1"/>
</dbReference>
<evidence type="ECO:0000256" key="7">
    <source>
        <dbReference type="ARBA" id="ARBA00022801"/>
    </source>
</evidence>
<dbReference type="SUPFAM" id="SSF55816">
    <property type="entry name" value="5'-nucleotidase (syn. UDP-sugar hydrolase), C-terminal domain"/>
    <property type="match status" value="1"/>
</dbReference>
<evidence type="ECO:0000256" key="8">
    <source>
        <dbReference type="RuleBase" id="RU362119"/>
    </source>
</evidence>
<dbReference type="EMBL" id="CP039923">
    <property type="protein sequence ID" value="QCL96281.1"/>
    <property type="molecule type" value="Genomic_DNA"/>
</dbReference>
<evidence type="ECO:0000256" key="2">
    <source>
        <dbReference type="ARBA" id="ARBA00006654"/>
    </source>
</evidence>
<dbReference type="SUPFAM" id="SSF54106">
    <property type="entry name" value="LysM domain"/>
    <property type="match status" value="1"/>
</dbReference>
<dbReference type="InterPro" id="IPR004843">
    <property type="entry name" value="Calcineurin-like_PHP"/>
</dbReference>
<gene>
    <name evidence="11" type="ORF">CFBP7129_18730</name>
</gene>
<dbReference type="PROSITE" id="PS00785">
    <property type="entry name" value="5_NUCLEOTIDASE_1"/>
    <property type="match status" value="1"/>
</dbReference>
<dbReference type="InterPro" id="IPR006146">
    <property type="entry name" value="5'-Nucleotdase_CS"/>
</dbReference>
<feature type="signal peptide" evidence="8">
    <location>
        <begin position="1"/>
        <end position="24"/>
    </location>
</feature>
<dbReference type="PANTHER" id="PTHR11575:SF24">
    <property type="entry name" value="5'-NUCLEOTIDASE"/>
    <property type="match status" value="1"/>
</dbReference>
<evidence type="ECO:0000313" key="12">
    <source>
        <dbReference type="Proteomes" id="UP000298649"/>
    </source>
</evidence>
<dbReference type="GO" id="GO:0005576">
    <property type="term" value="C:extracellular region"/>
    <property type="evidence" value="ECO:0007669"/>
    <property type="project" value="UniProtKB-SubCell"/>
</dbReference>
<dbReference type="InterPro" id="IPR006179">
    <property type="entry name" value="5_nucleotidase/apyrase"/>
</dbReference>
<keyword evidence="3" id="KW-0964">Secreted</keyword>
<evidence type="ECO:0000256" key="4">
    <source>
        <dbReference type="ARBA" id="ARBA00022723"/>
    </source>
</evidence>
<dbReference type="PRINTS" id="PR01607">
    <property type="entry name" value="APYRASEFAMLY"/>
</dbReference>
<dbReference type="InterPro" id="IPR008334">
    <property type="entry name" value="5'-Nucleotdase_C"/>
</dbReference>
<organism evidence="11 12">
    <name type="scientific">Agrobacterium tumefaciens</name>
    <dbReference type="NCBI Taxonomy" id="358"/>
    <lineage>
        <taxon>Bacteria</taxon>
        <taxon>Pseudomonadati</taxon>
        <taxon>Pseudomonadota</taxon>
        <taxon>Alphaproteobacteria</taxon>
        <taxon>Hyphomicrobiales</taxon>
        <taxon>Rhizobiaceae</taxon>
        <taxon>Rhizobium/Agrobacterium group</taxon>
        <taxon>Agrobacterium</taxon>
        <taxon>Agrobacterium tumefaciens complex</taxon>
    </lineage>
</organism>
<dbReference type="GO" id="GO:0000166">
    <property type="term" value="F:nucleotide binding"/>
    <property type="evidence" value="ECO:0007669"/>
    <property type="project" value="UniProtKB-KW"/>
</dbReference>
<dbReference type="GO" id="GO:0016788">
    <property type="term" value="F:hydrolase activity, acting on ester bonds"/>
    <property type="evidence" value="ECO:0007669"/>
    <property type="project" value="InterPro"/>
</dbReference>
<reference evidence="11 12" key="1">
    <citation type="submission" date="2019-04" db="EMBL/GenBank/DDBJ databases">
        <title>Complete genome sequence of Agrobacterium tumefaciens CFBP7129.</title>
        <authorList>
            <person name="Haryono M."/>
            <person name="Lin Y.-C."/>
            <person name="Lai E.-M."/>
            <person name="Kuo C.-H."/>
        </authorList>
    </citation>
    <scope>NUCLEOTIDE SEQUENCE [LARGE SCALE GENOMIC DNA]</scope>
    <source>
        <strain evidence="11 12">CFBP7129</strain>
    </source>
</reference>
<dbReference type="InterPro" id="IPR036779">
    <property type="entry name" value="LysM_dom_sf"/>
</dbReference>
<dbReference type="Pfam" id="PF02872">
    <property type="entry name" value="5_nucleotid_C"/>
    <property type="match status" value="1"/>
</dbReference>
<dbReference type="Pfam" id="PF00149">
    <property type="entry name" value="Metallophos"/>
    <property type="match status" value="1"/>
</dbReference>
<dbReference type="Gene3D" id="3.60.21.10">
    <property type="match status" value="1"/>
</dbReference>
<feature type="chain" id="PRO_5021044015" evidence="8">
    <location>
        <begin position="25"/>
        <end position="636"/>
    </location>
</feature>
<dbReference type="FunFam" id="3.60.21.10:FF:000020">
    <property type="entry name" value="NT5E isoform 4"/>
    <property type="match status" value="1"/>
</dbReference>
<dbReference type="AlphaFoldDB" id="A0A4D7YFE3"/>
<name>A0A4D7YFE3_AGRTU</name>
<dbReference type="Pfam" id="PF01476">
    <property type="entry name" value="LysM"/>
    <property type="match status" value="1"/>
</dbReference>
<evidence type="ECO:0000256" key="6">
    <source>
        <dbReference type="ARBA" id="ARBA00022741"/>
    </source>
</evidence>
<dbReference type="Proteomes" id="UP000298649">
    <property type="component" value="Chromosome linear"/>
</dbReference>
<dbReference type="GO" id="GO:0046872">
    <property type="term" value="F:metal ion binding"/>
    <property type="evidence" value="ECO:0007669"/>
    <property type="project" value="UniProtKB-KW"/>
</dbReference>
<dbReference type="InterPro" id="IPR018392">
    <property type="entry name" value="LysM"/>
</dbReference>
<keyword evidence="6 8" id="KW-0547">Nucleotide-binding</keyword>
<dbReference type="SMART" id="SM00257">
    <property type="entry name" value="LysM"/>
    <property type="match status" value="1"/>
</dbReference>
<keyword evidence="4" id="KW-0479">Metal-binding</keyword>
<dbReference type="InterPro" id="IPR036907">
    <property type="entry name" value="5'-Nucleotdase_C_sf"/>
</dbReference>
<dbReference type="PANTHER" id="PTHR11575">
    <property type="entry name" value="5'-NUCLEOTIDASE-RELATED"/>
    <property type="match status" value="1"/>
</dbReference>
<feature type="domain" description="LysM" evidence="10">
    <location>
        <begin position="586"/>
        <end position="633"/>
    </location>
</feature>
<evidence type="ECO:0000256" key="5">
    <source>
        <dbReference type="ARBA" id="ARBA00022729"/>
    </source>
</evidence>
<dbReference type="PROSITE" id="PS51782">
    <property type="entry name" value="LYSM"/>
    <property type="match status" value="1"/>
</dbReference>
<accession>A0A4D7YFE3</accession>
<evidence type="ECO:0000256" key="3">
    <source>
        <dbReference type="ARBA" id="ARBA00022525"/>
    </source>
</evidence>
<protein>
    <submittedName>
        <fullName evidence="11">LysM peptidoglycan-binding domain-containing protein</fullName>
    </submittedName>
</protein>
<keyword evidence="5 8" id="KW-0732">Signal</keyword>
<evidence type="ECO:0000256" key="1">
    <source>
        <dbReference type="ARBA" id="ARBA00004613"/>
    </source>
</evidence>
<sequence>MKKILGLGMLSVSAITLSAGAALADYELNILHINDFHSRIESINKFDSTCSAEEEGKNECFGGAARLLTAINQTRDALKAEGKNVLLLNAGDNFQGSLFYTTYKGTVEAEVLNAMKFDAMTVGNHEFDDSEDGLAGFLDKVQFPVVTANVVATAASKIGDRVKPSIVLEVGGQKIGIVGAVANDTAELATPGPNITIAEDVAKISEQVQKLKQDGIDKIIALTHVGYPRDLEFIAKIPDVDVVVGGHTHTLLSNTDQKAEGPYPTLVDNPGGYKVPVVQAGQYSKYLGDLKVVFDDSGVVKESKGDPILIDSSFKPDEATLKRIDELKAPIEALKSKVVGSSEGLIEGDRKVCRVKECSMGNLVADATLARVKDQGVTIAFANSGGLRSSIDAGDVSMGEVLTVLPFQNTVATFQLKGEDIRAALENGVSQIDDGAGRFMQVSGLKYSFDRSKPAGGRVVSVEVKEGDAFVPLDPAKTYIVAANNYVRTGGDGFKVFATKAINAYDFGPNLEEAVAAYITANSPYKPYTDGRISEVTPAGYVAPAKPAAPAPAATAPAPAATPAPAPAAPAATAPATTTPAAAAASKYVVEKGDSLWKIAAEKYGDGALWSRIAKANTLKQPNHIEIGEELELPAQ</sequence>
<dbReference type="InterPro" id="IPR029052">
    <property type="entry name" value="Metallo-depent_PP-like"/>
</dbReference>
<evidence type="ECO:0000256" key="9">
    <source>
        <dbReference type="SAM" id="MobiDB-lite"/>
    </source>
</evidence>
<dbReference type="RefSeq" id="WP_137005038.1">
    <property type="nucleotide sequence ID" value="NZ_CP039923.1"/>
</dbReference>
<evidence type="ECO:0000313" key="11">
    <source>
        <dbReference type="EMBL" id="QCL96281.1"/>
    </source>
</evidence>
<dbReference type="CDD" id="cd07409">
    <property type="entry name" value="MPP_CD73_N"/>
    <property type="match status" value="1"/>
</dbReference>
<comment type="similarity">
    <text evidence="2 8">Belongs to the 5'-nucleotidase family.</text>
</comment>
<dbReference type="GO" id="GO:0009166">
    <property type="term" value="P:nucleotide catabolic process"/>
    <property type="evidence" value="ECO:0007669"/>
    <property type="project" value="InterPro"/>
</dbReference>